<keyword evidence="3" id="KW-1185">Reference proteome</keyword>
<proteinExistence type="predicted"/>
<feature type="region of interest" description="Disordered" evidence="1">
    <location>
        <begin position="1"/>
        <end position="21"/>
    </location>
</feature>
<dbReference type="InterPro" id="IPR058059">
    <property type="entry name" value="PA3496-like"/>
</dbReference>
<dbReference type="NCBIfam" id="NF046101">
    <property type="entry name" value="PA3496_fam"/>
    <property type="match status" value="1"/>
</dbReference>
<reference evidence="2 3" key="1">
    <citation type="submission" date="2020-03" db="EMBL/GenBank/DDBJ databases">
        <authorList>
            <person name="Wang L."/>
            <person name="He N."/>
            <person name="Li Y."/>
            <person name="Fang Y."/>
            <person name="Zhang F."/>
        </authorList>
    </citation>
    <scope>NUCLEOTIDE SEQUENCE [LARGE SCALE GENOMIC DNA]</scope>
    <source>
        <strain evidence="3">hsmgli-8</strain>
    </source>
</reference>
<comment type="caution">
    <text evidence="2">The sequence shown here is derived from an EMBL/GenBank/DDBJ whole genome shotgun (WGS) entry which is preliminary data.</text>
</comment>
<dbReference type="EMBL" id="JAAVJI010000003">
    <property type="protein sequence ID" value="NJP00942.1"/>
    <property type="molecule type" value="Genomic_DNA"/>
</dbReference>
<sequence length="66" mass="7772">MARSYEGSGNSKTRRQEEDARRMAFRRAIESRIEARRLLASTFDFPELYAWQAGVTDTRQSVQPRY</sequence>
<evidence type="ECO:0008006" key="4">
    <source>
        <dbReference type="Google" id="ProtNLM"/>
    </source>
</evidence>
<evidence type="ECO:0000313" key="2">
    <source>
        <dbReference type="EMBL" id="NJP00942.1"/>
    </source>
</evidence>
<protein>
    <recommendedName>
        <fullName evidence="4">Transcriptional regulator</fullName>
    </recommendedName>
</protein>
<name>A0ABX0YCH1_9PSED</name>
<evidence type="ECO:0000313" key="3">
    <source>
        <dbReference type="Proteomes" id="UP000746535"/>
    </source>
</evidence>
<dbReference type="Proteomes" id="UP000746535">
    <property type="component" value="Unassembled WGS sequence"/>
</dbReference>
<accession>A0ABX0YCH1</accession>
<organism evidence="2 3">
    <name type="scientific">Pseudomonas quercus</name>
    <dbReference type="NCBI Taxonomy" id="2722792"/>
    <lineage>
        <taxon>Bacteria</taxon>
        <taxon>Pseudomonadati</taxon>
        <taxon>Pseudomonadota</taxon>
        <taxon>Gammaproteobacteria</taxon>
        <taxon>Pseudomonadales</taxon>
        <taxon>Pseudomonadaceae</taxon>
        <taxon>Pseudomonas</taxon>
    </lineage>
</organism>
<gene>
    <name evidence="2" type="ORF">HBH25_08705</name>
</gene>
<evidence type="ECO:0000256" key="1">
    <source>
        <dbReference type="SAM" id="MobiDB-lite"/>
    </source>
</evidence>
<dbReference type="RefSeq" id="WP_168083495.1">
    <property type="nucleotide sequence ID" value="NZ_JAAVJI010000003.1"/>
</dbReference>